<dbReference type="EMBL" id="CP063078">
    <property type="protein sequence ID" value="QOQ86821.1"/>
    <property type="molecule type" value="Genomic_DNA"/>
</dbReference>
<dbReference type="NCBIfam" id="TIGR00667">
    <property type="entry name" value="aat"/>
    <property type="match status" value="1"/>
</dbReference>
<evidence type="ECO:0000313" key="6">
    <source>
        <dbReference type="Proteomes" id="UP000594749"/>
    </source>
</evidence>
<dbReference type="Gene3D" id="3.40.630.70">
    <property type="entry name" value="Leucyl/phenylalanyl-tRNA-protein transferase, C-terminal domain"/>
    <property type="match status" value="1"/>
</dbReference>
<keyword evidence="6" id="KW-1185">Reference proteome</keyword>
<name>A0A7M1LEQ5_9BACT</name>
<organism evidence="5 6">
    <name type="scientific">Campylobacter corcagiensis</name>
    <dbReference type="NCBI Taxonomy" id="1448857"/>
    <lineage>
        <taxon>Bacteria</taxon>
        <taxon>Pseudomonadati</taxon>
        <taxon>Campylobacterota</taxon>
        <taxon>Epsilonproteobacteria</taxon>
        <taxon>Campylobacterales</taxon>
        <taxon>Campylobacteraceae</taxon>
        <taxon>Campylobacter</taxon>
    </lineage>
</organism>
<dbReference type="RefSeq" id="WP_025803814.1">
    <property type="nucleotide sequence ID" value="NZ_CP053842.1"/>
</dbReference>
<comment type="catalytic activity">
    <reaction evidence="4">
        <text>L-phenylalanyl-tRNA(Phe) + an N-terminal L-alpha-aminoacyl-[protein] = an N-terminal L-phenylalanyl-L-alpha-aminoacyl-[protein] + tRNA(Phe)</text>
        <dbReference type="Rhea" id="RHEA:43632"/>
        <dbReference type="Rhea" id="RHEA-COMP:9668"/>
        <dbReference type="Rhea" id="RHEA-COMP:9699"/>
        <dbReference type="Rhea" id="RHEA-COMP:10636"/>
        <dbReference type="Rhea" id="RHEA-COMP:10637"/>
        <dbReference type="ChEBI" id="CHEBI:78442"/>
        <dbReference type="ChEBI" id="CHEBI:78531"/>
        <dbReference type="ChEBI" id="CHEBI:78597"/>
        <dbReference type="ChEBI" id="CHEBI:83561"/>
        <dbReference type="EC" id="2.3.2.6"/>
    </reaction>
</comment>
<dbReference type="InterPro" id="IPR042221">
    <property type="entry name" value="Leu/Phe-tRNA_Trfase_N"/>
</dbReference>
<evidence type="ECO:0000313" key="5">
    <source>
        <dbReference type="EMBL" id="QOQ86821.1"/>
    </source>
</evidence>
<evidence type="ECO:0000256" key="2">
    <source>
        <dbReference type="ARBA" id="ARBA00022679"/>
    </source>
</evidence>
<dbReference type="HAMAP" id="MF_00688">
    <property type="entry name" value="Leu_Phe_trans"/>
    <property type="match status" value="1"/>
</dbReference>
<comment type="subcellular location">
    <subcellularLocation>
        <location evidence="4">Cytoplasm</location>
    </subcellularLocation>
</comment>
<dbReference type="AlphaFoldDB" id="A0A7M1LEQ5"/>
<dbReference type="GO" id="GO:0005737">
    <property type="term" value="C:cytoplasm"/>
    <property type="evidence" value="ECO:0007669"/>
    <property type="project" value="UniProtKB-SubCell"/>
</dbReference>
<sequence length="219" mass="25187">MKSFKFPDPNLAPADSPCVIGGNLSPKMLLDAYKSGYFPWFMQDQPVLWWSPDPRAVFFPEDVKLHKSTKPFLKKYNVKFSQNFKDLITLCFNQRVKNEPTWLSKDIINAYINLANLGYANSVEVYDEDELIGGLYGVMIGRVFCGESMISMKKEASKVALYTLAKALMPYDFIIDAQVMNPHLKFMGARNLDRAEFIKIYKDKINSDFTLNFKELAKF</sequence>
<dbReference type="EC" id="2.3.2.6" evidence="4"/>
<comment type="similarity">
    <text evidence="4">Belongs to the L/F-transferase family.</text>
</comment>
<dbReference type="PANTHER" id="PTHR30098">
    <property type="entry name" value="LEUCYL/PHENYLALANYL-TRNA--PROTEIN TRANSFERASE"/>
    <property type="match status" value="1"/>
</dbReference>
<proteinExistence type="inferred from homology"/>
<accession>A0A7M1LEQ5</accession>
<evidence type="ECO:0000256" key="1">
    <source>
        <dbReference type="ARBA" id="ARBA00022490"/>
    </source>
</evidence>
<dbReference type="InterPro" id="IPR016181">
    <property type="entry name" value="Acyl_CoA_acyltransferase"/>
</dbReference>
<dbReference type="GO" id="GO:0008914">
    <property type="term" value="F:leucyl-tRNA--protein transferase activity"/>
    <property type="evidence" value="ECO:0007669"/>
    <property type="project" value="UniProtKB-UniRule"/>
</dbReference>
<dbReference type="GO" id="GO:0030163">
    <property type="term" value="P:protein catabolic process"/>
    <property type="evidence" value="ECO:0007669"/>
    <property type="project" value="UniProtKB-UniRule"/>
</dbReference>
<comment type="catalytic activity">
    <reaction evidence="4">
        <text>N-terminal L-arginyl-[protein] + L-leucyl-tRNA(Leu) = N-terminal L-leucyl-L-arginyl-[protein] + tRNA(Leu) + H(+)</text>
        <dbReference type="Rhea" id="RHEA:50416"/>
        <dbReference type="Rhea" id="RHEA-COMP:9613"/>
        <dbReference type="Rhea" id="RHEA-COMP:9622"/>
        <dbReference type="Rhea" id="RHEA-COMP:12672"/>
        <dbReference type="Rhea" id="RHEA-COMP:12673"/>
        <dbReference type="ChEBI" id="CHEBI:15378"/>
        <dbReference type="ChEBI" id="CHEBI:64719"/>
        <dbReference type="ChEBI" id="CHEBI:78442"/>
        <dbReference type="ChEBI" id="CHEBI:78494"/>
        <dbReference type="ChEBI" id="CHEBI:133044"/>
        <dbReference type="EC" id="2.3.2.6"/>
    </reaction>
</comment>
<comment type="catalytic activity">
    <reaction evidence="4">
        <text>N-terminal L-lysyl-[protein] + L-leucyl-tRNA(Leu) = N-terminal L-leucyl-L-lysyl-[protein] + tRNA(Leu) + H(+)</text>
        <dbReference type="Rhea" id="RHEA:12340"/>
        <dbReference type="Rhea" id="RHEA-COMP:9613"/>
        <dbReference type="Rhea" id="RHEA-COMP:9622"/>
        <dbReference type="Rhea" id="RHEA-COMP:12670"/>
        <dbReference type="Rhea" id="RHEA-COMP:12671"/>
        <dbReference type="ChEBI" id="CHEBI:15378"/>
        <dbReference type="ChEBI" id="CHEBI:65249"/>
        <dbReference type="ChEBI" id="CHEBI:78442"/>
        <dbReference type="ChEBI" id="CHEBI:78494"/>
        <dbReference type="ChEBI" id="CHEBI:133043"/>
        <dbReference type="EC" id="2.3.2.6"/>
    </reaction>
</comment>
<dbReference type="Proteomes" id="UP000594749">
    <property type="component" value="Chromosome"/>
</dbReference>
<reference evidence="5 6" key="1">
    <citation type="submission" date="2020-10" db="EMBL/GenBank/DDBJ databases">
        <title>Campylobacter and Helicobacter PacBio genomes.</title>
        <authorList>
            <person name="Lane C."/>
        </authorList>
    </citation>
    <scope>NUCLEOTIDE SEQUENCE [LARGE SCALE GENOMIC DNA]</scope>
    <source>
        <strain evidence="5 6">2016D-0077</strain>
    </source>
</reference>
<keyword evidence="3 4" id="KW-0012">Acyltransferase</keyword>
<protein>
    <recommendedName>
        <fullName evidence="4">Leucyl/phenylalanyl-tRNA--protein transferase</fullName>
        <ecNumber evidence="4">2.3.2.6</ecNumber>
    </recommendedName>
    <alternativeName>
        <fullName evidence="4">L/F-transferase</fullName>
    </alternativeName>
    <alternativeName>
        <fullName evidence="4">Leucyltransferase</fullName>
    </alternativeName>
    <alternativeName>
        <fullName evidence="4">Phenyalanyltransferase</fullName>
    </alternativeName>
</protein>
<keyword evidence="2 4" id="KW-0808">Transferase</keyword>
<dbReference type="OrthoDB" id="9790282at2"/>
<dbReference type="Gene3D" id="3.30.70.3550">
    <property type="entry name" value="Leucyl/phenylalanyl-tRNA-protein transferase, N-terminal domain"/>
    <property type="match status" value="1"/>
</dbReference>
<evidence type="ECO:0000256" key="3">
    <source>
        <dbReference type="ARBA" id="ARBA00023315"/>
    </source>
</evidence>
<keyword evidence="1 4" id="KW-0963">Cytoplasm</keyword>
<dbReference type="InterPro" id="IPR004616">
    <property type="entry name" value="Leu/Phe-tRNA_Trfase"/>
</dbReference>
<evidence type="ECO:0000256" key="4">
    <source>
        <dbReference type="HAMAP-Rule" id="MF_00688"/>
    </source>
</evidence>
<dbReference type="InterPro" id="IPR042203">
    <property type="entry name" value="Leu/Phe-tRNA_Trfase_C"/>
</dbReference>
<comment type="function">
    <text evidence="4">Functions in the N-end rule pathway of protein degradation where it conjugates Leu, Phe and, less efficiently, Met from aminoacyl-tRNAs to the N-termini of proteins containing an N-terminal arginine or lysine.</text>
</comment>
<gene>
    <name evidence="4" type="primary">aat</name>
    <name evidence="5" type="ORF">IMC76_06280</name>
</gene>
<dbReference type="PANTHER" id="PTHR30098:SF2">
    <property type="entry name" value="LEUCYL_PHENYLALANYL-TRNA--PROTEIN TRANSFERASE"/>
    <property type="match status" value="1"/>
</dbReference>
<dbReference type="SUPFAM" id="SSF55729">
    <property type="entry name" value="Acyl-CoA N-acyltransferases (Nat)"/>
    <property type="match status" value="1"/>
</dbReference>
<dbReference type="Pfam" id="PF03588">
    <property type="entry name" value="Leu_Phe_trans"/>
    <property type="match status" value="1"/>
</dbReference>